<dbReference type="EnsemblMetazoa" id="XM_014384023.2">
    <property type="protein sequence ID" value="XP_014239509.1"/>
    <property type="gene ID" value="LOC106660947"/>
</dbReference>
<evidence type="ECO:0000256" key="4">
    <source>
        <dbReference type="ARBA" id="ARBA00012792"/>
    </source>
</evidence>
<dbReference type="SUPFAM" id="SSF54292">
    <property type="entry name" value="2Fe-2S ferredoxin-like"/>
    <property type="match status" value="1"/>
</dbReference>
<dbReference type="Gene3D" id="1.10.1060.10">
    <property type="entry name" value="Alpha-helical ferredoxin"/>
    <property type="match status" value="1"/>
</dbReference>
<sequence>MLKAAMRYGLRGSLQARYVQKKDKGKSQKQSSWSGFDRFVDMLDPKKKKTHQTELSSNPIYVSIFRYDPEDCEEPYIQQYEVEPADLRKGPLVLDVLLYIKDEIDPTLSFRRSCREGICGSCAMNINGVNGLACTTAVTNEPLKVLPLPHQYVVKDLVVDLAQFYKQYENIEPYLMRLCEDDIGKRQFLQSIRDRAKLDGLMECILCACCSTSCPSYWWHGNKNLKEAFYGPAALLQAYRWVMDSRDEKVEERLDKLNEASATVFKCHTILNCTRCCPKGLNPGYAISQLKLLISGRAEKEDPDMKNIPLNDDQKNDKDMFKVPQKKPAKKFDPTRKFTKK</sequence>
<keyword evidence="6" id="KW-0813">Transport</keyword>
<evidence type="ECO:0000256" key="12">
    <source>
        <dbReference type="ARBA" id="ARBA00023002"/>
    </source>
</evidence>
<dbReference type="Pfam" id="PF13534">
    <property type="entry name" value="Fer4_17"/>
    <property type="match status" value="1"/>
</dbReference>
<dbReference type="InterPro" id="IPR004489">
    <property type="entry name" value="Succ_DH/fum_Rdtase_Fe-S"/>
</dbReference>
<keyword evidence="22" id="KW-1185">Reference proteome</keyword>
<dbReference type="FunFam" id="1.10.1060.10:FF:000001">
    <property type="entry name" value="Succinate dehydrogenase iron-sulfur subunit SdhB"/>
    <property type="match status" value="1"/>
</dbReference>
<keyword evidence="15 17" id="KW-0003">3Fe-4S</keyword>
<evidence type="ECO:0000256" key="15">
    <source>
        <dbReference type="ARBA" id="ARBA00023291"/>
    </source>
</evidence>
<evidence type="ECO:0000256" key="10">
    <source>
        <dbReference type="ARBA" id="ARBA00022723"/>
    </source>
</evidence>
<keyword evidence="7 17" id="KW-0004">4Fe-4S</keyword>
<evidence type="ECO:0000256" key="14">
    <source>
        <dbReference type="ARBA" id="ARBA00023014"/>
    </source>
</evidence>
<keyword evidence="17" id="KW-0472">Membrane</keyword>
<dbReference type="PROSITE" id="PS51379">
    <property type="entry name" value="4FE4S_FER_2"/>
    <property type="match status" value="1"/>
</dbReference>
<dbReference type="GO" id="GO:0008177">
    <property type="term" value="F:succinate dehydrogenase (quinone) activity"/>
    <property type="evidence" value="ECO:0007669"/>
    <property type="project" value="UniProtKB-EC"/>
</dbReference>
<reference evidence="21" key="1">
    <citation type="submission" date="2022-01" db="UniProtKB">
        <authorList>
            <consortium name="EnsemblMetazoa"/>
        </authorList>
    </citation>
    <scope>IDENTIFICATION</scope>
</reference>
<feature type="compositionally biased region" description="Basic and acidic residues" evidence="18">
    <location>
        <begin position="312"/>
        <end position="321"/>
    </location>
</feature>
<evidence type="ECO:0000256" key="8">
    <source>
        <dbReference type="ARBA" id="ARBA00022532"/>
    </source>
</evidence>
<dbReference type="PROSITE" id="PS00198">
    <property type="entry name" value="4FE4S_FER_1"/>
    <property type="match status" value="1"/>
</dbReference>
<dbReference type="InterPro" id="IPR036010">
    <property type="entry name" value="2Fe-2S_ferredoxin-like_sf"/>
</dbReference>
<evidence type="ECO:0000313" key="21">
    <source>
        <dbReference type="EnsemblMetazoa" id="XP_014239509.1"/>
    </source>
</evidence>
<evidence type="ECO:0000256" key="17">
    <source>
        <dbReference type="RuleBase" id="RU361237"/>
    </source>
</evidence>
<dbReference type="GeneID" id="106660947"/>
<accession>A0A8I6TB27</accession>
<dbReference type="InterPro" id="IPR017900">
    <property type="entry name" value="4Fe4S_Fe_S_CS"/>
</dbReference>
<dbReference type="NCBIfam" id="TIGR00384">
    <property type="entry name" value="dhsB"/>
    <property type="match status" value="1"/>
</dbReference>
<comment type="cofactor">
    <cofactor evidence="17">
        <name>[4Fe-4S] cluster</name>
        <dbReference type="ChEBI" id="CHEBI:49883"/>
    </cofactor>
    <text evidence="17">Binds 1 [4Fe-4S] cluster.</text>
</comment>
<protein>
    <recommendedName>
        <fullName evidence="5 17">Succinate dehydrogenase [ubiquinone] iron-sulfur subunit, mitochondrial</fullName>
        <ecNumber evidence="4 17">1.3.5.1</ecNumber>
    </recommendedName>
</protein>
<dbReference type="Pfam" id="PF13085">
    <property type="entry name" value="Fer2_3"/>
    <property type="match status" value="1"/>
</dbReference>
<dbReference type="AlphaFoldDB" id="A0A8I6TB27"/>
<comment type="cofactor">
    <cofactor evidence="17">
        <name>[2Fe-2S] cluster</name>
        <dbReference type="ChEBI" id="CHEBI:190135"/>
    </cofactor>
    <text evidence="17">Binds 1 [2Fe-2S] cluster.</text>
</comment>
<feature type="region of interest" description="Disordered" evidence="18">
    <location>
        <begin position="302"/>
        <end position="341"/>
    </location>
</feature>
<keyword evidence="11" id="KW-0249">Electron transport</keyword>
<evidence type="ECO:0000256" key="1">
    <source>
        <dbReference type="ARBA" id="ARBA00004443"/>
    </source>
</evidence>
<evidence type="ECO:0000313" key="22">
    <source>
        <dbReference type="Proteomes" id="UP000494040"/>
    </source>
</evidence>
<evidence type="ECO:0000256" key="9">
    <source>
        <dbReference type="ARBA" id="ARBA00022714"/>
    </source>
</evidence>
<dbReference type="OMA" id="WWNGRRF"/>
<dbReference type="GO" id="GO:0022904">
    <property type="term" value="P:respiratory electron transport chain"/>
    <property type="evidence" value="ECO:0007669"/>
    <property type="project" value="TreeGrafter"/>
</dbReference>
<dbReference type="GO" id="GO:0046872">
    <property type="term" value="F:metal ion binding"/>
    <property type="evidence" value="ECO:0007669"/>
    <property type="project" value="UniProtKB-KW"/>
</dbReference>
<dbReference type="GO" id="GO:0009055">
    <property type="term" value="F:electron transfer activity"/>
    <property type="evidence" value="ECO:0007669"/>
    <property type="project" value="InterPro"/>
</dbReference>
<evidence type="ECO:0000259" key="20">
    <source>
        <dbReference type="PROSITE" id="PS51379"/>
    </source>
</evidence>
<dbReference type="EC" id="1.3.5.1" evidence="4 17"/>
<evidence type="ECO:0000256" key="16">
    <source>
        <dbReference type="ARBA" id="ARBA00049220"/>
    </source>
</evidence>
<dbReference type="KEGG" id="clec:106660947"/>
<dbReference type="GO" id="GO:0005743">
    <property type="term" value="C:mitochondrial inner membrane"/>
    <property type="evidence" value="ECO:0007669"/>
    <property type="project" value="UniProtKB-SubCell"/>
</dbReference>
<dbReference type="GO" id="GO:0051539">
    <property type="term" value="F:4 iron, 4 sulfur cluster binding"/>
    <property type="evidence" value="ECO:0007669"/>
    <property type="project" value="UniProtKB-KW"/>
</dbReference>
<feature type="domain" description="4Fe-4S ferredoxin-type" evidence="20">
    <location>
        <begin position="194"/>
        <end position="224"/>
    </location>
</feature>
<dbReference type="InterPro" id="IPR006058">
    <property type="entry name" value="2Fe2S_fd_BS"/>
</dbReference>
<comment type="pathway">
    <text evidence="2 17">Carbohydrate metabolism; tricarboxylic acid cycle; fumarate from succinate (eukaryal route): step 1/1.</text>
</comment>
<dbReference type="PANTHER" id="PTHR11921:SF29">
    <property type="entry name" value="SUCCINATE DEHYDROGENASE [UBIQUINONE] IRON-SULFUR SUBUNIT, MITOCHONDRIAL"/>
    <property type="match status" value="1"/>
</dbReference>
<dbReference type="InterPro" id="IPR012675">
    <property type="entry name" value="Beta-grasp_dom_sf"/>
</dbReference>
<evidence type="ECO:0000256" key="18">
    <source>
        <dbReference type="SAM" id="MobiDB-lite"/>
    </source>
</evidence>
<dbReference type="InterPro" id="IPR001041">
    <property type="entry name" value="2Fe-2S_ferredoxin-type"/>
</dbReference>
<proteinExistence type="inferred from homology"/>
<evidence type="ECO:0000256" key="3">
    <source>
        <dbReference type="ARBA" id="ARBA00009433"/>
    </source>
</evidence>
<dbReference type="Proteomes" id="UP000494040">
    <property type="component" value="Unassembled WGS sequence"/>
</dbReference>
<dbReference type="OrthoDB" id="1696654at2759"/>
<dbReference type="Gene3D" id="3.10.20.30">
    <property type="match status" value="1"/>
</dbReference>
<comment type="catalytic activity">
    <reaction evidence="16">
        <text>a quinone + succinate = fumarate + a quinol</text>
        <dbReference type="Rhea" id="RHEA:40523"/>
        <dbReference type="ChEBI" id="CHEBI:24646"/>
        <dbReference type="ChEBI" id="CHEBI:29806"/>
        <dbReference type="ChEBI" id="CHEBI:30031"/>
        <dbReference type="ChEBI" id="CHEBI:132124"/>
        <dbReference type="EC" id="1.3.5.1"/>
    </reaction>
</comment>
<evidence type="ECO:0000256" key="7">
    <source>
        <dbReference type="ARBA" id="ARBA00022485"/>
    </source>
</evidence>
<feature type="compositionally biased region" description="Basic and acidic residues" evidence="18">
    <location>
        <begin position="330"/>
        <end position="341"/>
    </location>
</feature>
<dbReference type="InterPro" id="IPR050573">
    <property type="entry name" value="SDH/FRD_Iron-Sulfur"/>
</dbReference>
<dbReference type="InterPro" id="IPR009051">
    <property type="entry name" value="Helical_ferredxn"/>
</dbReference>
<comment type="function">
    <text evidence="17">Iron-sulfur protein (IP) subunit of succinate dehydrogenase (SDH) that is involved in complex II of the mitochondrial electron transport chain and is responsible for transferring electrons from succinate to ubiquinone (coenzyme Q).</text>
</comment>
<dbReference type="GO" id="GO:0051538">
    <property type="term" value="F:3 iron, 4 sulfur cluster binding"/>
    <property type="evidence" value="ECO:0007669"/>
    <property type="project" value="UniProtKB-KW"/>
</dbReference>
<dbReference type="PROSITE" id="PS51085">
    <property type="entry name" value="2FE2S_FER_2"/>
    <property type="match status" value="1"/>
</dbReference>
<dbReference type="UniPathway" id="UPA00223">
    <property type="reaction ID" value="UER01006"/>
</dbReference>
<evidence type="ECO:0000256" key="2">
    <source>
        <dbReference type="ARBA" id="ARBA00004788"/>
    </source>
</evidence>
<name>A0A8I6TB27_CIMLE</name>
<keyword evidence="10 17" id="KW-0479">Metal-binding</keyword>
<dbReference type="GO" id="GO:0051537">
    <property type="term" value="F:2 iron, 2 sulfur cluster binding"/>
    <property type="evidence" value="ECO:0007669"/>
    <property type="project" value="UniProtKB-KW"/>
</dbReference>
<evidence type="ECO:0000259" key="19">
    <source>
        <dbReference type="PROSITE" id="PS51085"/>
    </source>
</evidence>
<dbReference type="InterPro" id="IPR017896">
    <property type="entry name" value="4Fe4S_Fe-S-bd"/>
</dbReference>
<feature type="domain" description="2Fe-2S ferredoxin-type" evidence="19">
    <location>
        <begin position="60"/>
        <end position="151"/>
    </location>
</feature>
<dbReference type="GO" id="GO:0006099">
    <property type="term" value="P:tricarboxylic acid cycle"/>
    <property type="evidence" value="ECO:0007669"/>
    <property type="project" value="UniProtKB-UniPathway"/>
</dbReference>
<comment type="subcellular location">
    <subcellularLocation>
        <location evidence="1 17">Mitochondrion inner membrane</location>
        <topology evidence="1 17">Peripheral membrane protein</topology>
        <orientation evidence="1 17">Matrix side</orientation>
    </subcellularLocation>
</comment>
<keyword evidence="17" id="KW-0999">Mitochondrion inner membrane</keyword>
<keyword evidence="17" id="KW-0496">Mitochondrion</keyword>
<evidence type="ECO:0000256" key="5">
    <source>
        <dbReference type="ARBA" id="ARBA00016766"/>
    </source>
</evidence>
<organism evidence="21 22">
    <name type="scientific">Cimex lectularius</name>
    <name type="common">Bed bug</name>
    <name type="synonym">Acanthia lectularia</name>
    <dbReference type="NCBI Taxonomy" id="79782"/>
    <lineage>
        <taxon>Eukaryota</taxon>
        <taxon>Metazoa</taxon>
        <taxon>Ecdysozoa</taxon>
        <taxon>Arthropoda</taxon>
        <taxon>Hexapoda</taxon>
        <taxon>Insecta</taxon>
        <taxon>Pterygota</taxon>
        <taxon>Neoptera</taxon>
        <taxon>Paraneoptera</taxon>
        <taxon>Hemiptera</taxon>
        <taxon>Heteroptera</taxon>
        <taxon>Panheteroptera</taxon>
        <taxon>Cimicomorpha</taxon>
        <taxon>Cimicidae</taxon>
        <taxon>Cimex</taxon>
    </lineage>
</organism>
<dbReference type="NCBIfam" id="NF004616">
    <property type="entry name" value="PRK05950.1"/>
    <property type="match status" value="1"/>
</dbReference>
<comment type="cofactor">
    <cofactor evidence="17">
        <name>[3Fe-4S] cluster</name>
        <dbReference type="ChEBI" id="CHEBI:21137"/>
    </cofactor>
    <text evidence="17">Binds 1 [3Fe-4S] cluster.</text>
</comment>
<dbReference type="PANTHER" id="PTHR11921">
    <property type="entry name" value="SUCCINATE DEHYDROGENASE IRON-SULFUR PROTEIN"/>
    <property type="match status" value="1"/>
</dbReference>
<keyword evidence="12" id="KW-0560">Oxidoreductase</keyword>
<keyword evidence="9 17" id="KW-0001">2Fe-2S</keyword>
<keyword evidence="8" id="KW-0816">Tricarboxylic acid cycle</keyword>
<dbReference type="SUPFAM" id="SSF46548">
    <property type="entry name" value="alpha-helical ferredoxin"/>
    <property type="match status" value="1"/>
</dbReference>
<dbReference type="RefSeq" id="XP_014239509.1">
    <property type="nucleotide sequence ID" value="XM_014384023.2"/>
</dbReference>
<dbReference type="InterPro" id="IPR025192">
    <property type="entry name" value="Succ_DH/fum_Rdtase_N"/>
</dbReference>
<comment type="similarity">
    <text evidence="3 17">Belongs to the succinate dehydrogenase/fumarate reductase iron-sulfur protein family.</text>
</comment>
<evidence type="ECO:0000256" key="13">
    <source>
        <dbReference type="ARBA" id="ARBA00023004"/>
    </source>
</evidence>
<keyword evidence="14 17" id="KW-0411">Iron-sulfur</keyword>
<keyword evidence="13 17" id="KW-0408">Iron</keyword>
<evidence type="ECO:0000256" key="6">
    <source>
        <dbReference type="ARBA" id="ARBA00022448"/>
    </source>
</evidence>
<dbReference type="PROSITE" id="PS00197">
    <property type="entry name" value="2FE2S_FER_1"/>
    <property type="match status" value="1"/>
</dbReference>
<evidence type="ECO:0000256" key="11">
    <source>
        <dbReference type="ARBA" id="ARBA00022982"/>
    </source>
</evidence>